<dbReference type="GO" id="GO:0006310">
    <property type="term" value="P:DNA recombination"/>
    <property type="evidence" value="ECO:0007669"/>
    <property type="project" value="UniProtKB-KW"/>
</dbReference>
<gene>
    <name evidence="4" type="ORF">EZS27_042692</name>
</gene>
<dbReference type="GO" id="GO:0003677">
    <property type="term" value="F:DNA binding"/>
    <property type="evidence" value="ECO:0007669"/>
    <property type="project" value="UniProtKB-KW"/>
</dbReference>
<accession>A0A5J4P889</accession>
<evidence type="ECO:0000256" key="1">
    <source>
        <dbReference type="ARBA" id="ARBA00023125"/>
    </source>
</evidence>
<dbReference type="InterPro" id="IPR025269">
    <property type="entry name" value="SAM-like_dom"/>
</dbReference>
<dbReference type="InterPro" id="IPR013762">
    <property type="entry name" value="Integrase-like_cat_sf"/>
</dbReference>
<dbReference type="InterPro" id="IPR002104">
    <property type="entry name" value="Integrase_catalytic"/>
</dbReference>
<comment type="caution">
    <text evidence="4">The sequence shown here is derived from an EMBL/GenBank/DDBJ whole genome shotgun (WGS) entry which is preliminary data.</text>
</comment>
<feature type="non-terminal residue" evidence="4">
    <location>
        <position position="200"/>
    </location>
</feature>
<dbReference type="PROSITE" id="PS51898">
    <property type="entry name" value="TYR_RECOMBINASE"/>
    <property type="match status" value="1"/>
</dbReference>
<reference evidence="4" key="1">
    <citation type="submission" date="2019-03" db="EMBL/GenBank/DDBJ databases">
        <title>Single cell metagenomics reveals metabolic interactions within the superorganism composed of flagellate Streblomastix strix and complex community of Bacteroidetes bacteria on its surface.</title>
        <authorList>
            <person name="Treitli S.C."/>
            <person name="Kolisko M."/>
            <person name="Husnik F."/>
            <person name="Keeling P."/>
            <person name="Hampl V."/>
        </authorList>
    </citation>
    <scope>NUCLEOTIDE SEQUENCE</scope>
    <source>
        <strain evidence="4">STM</strain>
    </source>
</reference>
<dbReference type="Pfam" id="PF13102">
    <property type="entry name" value="Phage_int_SAM_5"/>
    <property type="match status" value="1"/>
</dbReference>
<dbReference type="GO" id="GO:0015074">
    <property type="term" value="P:DNA integration"/>
    <property type="evidence" value="ECO:0007669"/>
    <property type="project" value="InterPro"/>
</dbReference>
<organism evidence="4">
    <name type="scientific">termite gut metagenome</name>
    <dbReference type="NCBI Taxonomy" id="433724"/>
    <lineage>
        <taxon>unclassified sequences</taxon>
        <taxon>metagenomes</taxon>
        <taxon>organismal metagenomes</taxon>
    </lineage>
</organism>
<dbReference type="InterPro" id="IPR011010">
    <property type="entry name" value="DNA_brk_join_enz"/>
</dbReference>
<dbReference type="InterPro" id="IPR010998">
    <property type="entry name" value="Integrase_recombinase_N"/>
</dbReference>
<dbReference type="AlphaFoldDB" id="A0A5J4P889"/>
<keyword evidence="2" id="KW-0233">DNA recombination</keyword>
<evidence type="ECO:0000256" key="2">
    <source>
        <dbReference type="ARBA" id="ARBA00023172"/>
    </source>
</evidence>
<dbReference type="EMBL" id="SNRY01010522">
    <property type="protein sequence ID" value="KAA6305655.1"/>
    <property type="molecule type" value="Genomic_DNA"/>
</dbReference>
<feature type="non-terminal residue" evidence="4">
    <location>
        <position position="1"/>
    </location>
</feature>
<evidence type="ECO:0000313" key="4">
    <source>
        <dbReference type="EMBL" id="KAA6305655.1"/>
    </source>
</evidence>
<feature type="domain" description="Tyr recombinase" evidence="3">
    <location>
        <begin position="83"/>
        <end position="200"/>
    </location>
</feature>
<dbReference type="Gene3D" id="1.10.443.10">
    <property type="entry name" value="Intergrase catalytic core"/>
    <property type="match status" value="1"/>
</dbReference>
<dbReference type="SUPFAM" id="SSF56349">
    <property type="entry name" value="DNA breaking-rejoining enzymes"/>
    <property type="match status" value="1"/>
</dbReference>
<dbReference type="Gene3D" id="1.10.150.130">
    <property type="match status" value="1"/>
</dbReference>
<name>A0A5J4P889_9ZZZZ</name>
<keyword evidence="1" id="KW-0238">DNA-binding</keyword>
<proteinExistence type="predicted"/>
<sequence>YGKFATIKKYLQSFDPELTIDALDETRLNEYVNYLHDTKNLRNSTTGKQIDFLKWFLRWSKRKGYPTNPAFETFKPKLKTTRKKVIFLTWEELNKLREYPIPARKKYLERVRDVFLFCCFTGLRYSDVFNLRRSDVKTGHIEITTLKTADSLLIELNNYSKAILDKYKDIPFERDKALPVIRNQRMNTYLKELGELCGID</sequence>
<protein>
    <submittedName>
        <fullName evidence="4">Tyrosine recombinase XerC</fullName>
    </submittedName>
</protein>
<evidence type="ECO:0000259" key="3">
    <source>
        <dbReference type="PROSITE" id="PS51898"/>
    </source>
</evidence>